<dbReference type="Proteomes" id="UP000474777">
    <property type="component" value="Unassembled WGS sequence"/>
</dbReference>
<dbReference type="RefSeq" id="WP_163910888.1">
    <property type="nucleotide sequence ID" value="NZ_JAAGWD010000001.1"/>
</dbReference>
<comment type="caution">
    <text evidence="2">The sequence shown here is derived from an EMBL/GenBank/DDBJ whole genome shotgun (WGS) entry which is preliminary data.</text>
</comment>
<dbReference type="AlphaFoldDB" id="A0A6B3LJK1"/>
<evidence type="ECO:0000313" key="3">
    <source>
        <dbReference type="Proteomes" id="UP000474777"/>
    </source>
</evidence>
<gene>
    <name evidence="2" type="ORF">GXP69_00475</name>
</gene>
<accession>A0A6B3LJK1</accession>
<proteinExistence type="predicted"/>
<feature type="region of interest" description="Disordered" evidence="1">
    <location>
        <begin position="129"/>
        <end position="154"/>
    </location>
</feature>
<reference evidence="2 3" key="1">
    <citation type="submission" date="2020-02" db="EMBL/GenBank/DDBJ databases">
        <authorList>
            <person name="Kim M.K."/>
        </authorList>
    </citation>
    <scope>NUCLEOTIDE SEQUENCE [LARGE SCALE GENOMIC DNA]</scope>
    <source>
        <strain evidence="2 3">BT327</strain>
    </source>
</reference>
<sequence length="154" mass="17550">MQQDELLKRVTTFLATPKEDRSLSELTLLYNTITGRQSDCTSCYYLAKVQELMAYRNNPERYAGRIQQAQLIMEQNTTTNYRFSKKATSNLIILVDANGQTIKVTPETLTDERAELVLKHKAFAHNIERIPAPKEKKETTKAAPKAKKAEAKTE</sequence>
<evidence type="ECO:0000256" key="1">
    <source>
        <dbReference type="SAM" id="MobiDB-lite"/>
    </source>
</evidence>
<evidence type="ECO:0000313" key="2">
    <source>
        <dbReference type="EMBL" id="NEM96153.1"/>
    </source>
</evidence>
<dbReference type="EMBL" id="JAAGWD010000001">
    <property type="protein sequence ID" value="NEM96153.1"/>
    <property type="molecule type" value="Genomic_DNA"/>
</dbReference>
<keyword evidence="3" id="KW-1185">Reference proteome</keyword>
<protein>
    <submittedName>
        <fullName evidence="2">Uncharacterized protein</fullName>
    </submittedName>
</protein>
<feature type="compositionally biased region" description="Basic and acidic residues" evidence="1">
    <location>
        <begin position="129"/>
        <end position="140"/>
    </location>
</feature>
<organism evidence="2 3">
    <name type="scientific">Pontibacter burrus</name>
    <dbReference type="NCBI Taxonomy" id="2704466"/>
    <lineage>
        <taxon>Bacteria</taxon>
        <taxon>Pseudomonadati</taxon>
        <taxon>Bacteroidota</taxon>
        <taxon>Cytophagia</taxon>
        <taxon>Cytophagales</taxon>
        <taxon>Hymenobacteraceae</taxon>
        <taxon>Pontibacter</taxon>
    </lineage>
</organism>
<name>A0A6B3LJK1_9BACT</name>